<organism evidence="2 3">
    <name type="scientific">Candidatus Roizmanbacteria bacterium RIFCSPLOWO2_02_FULL_43_10</name>
    <dbReference type="NCBI Taxonomy" id="1802078"/>
    <lineage>
        <taxon>Bacteria</taxon>
        <taxon>Candidatus Roizmaniibacteriota</taxon>
    </lineage>
</organism>
<evidence type="ECO:0000313" key="2">
    <source>
        <dbReference type="EMBL" id="OGK59726.1"/>
    </source>
</evidence>
<dbReference type="AlphaFoldDB" id="A0A1F7JVU7"/>
<dbReference type="SMART" id="SM01321">
    <property type="entry name" value="Y1_Tnp"/>
    <property type="match status" value="1"/>
</dbReference>
<dbReference type="SUPFAM" id="SSF143422">
    <property type="entry name" value="Transposase IS200-like"/>
    <property type="match status" value="1"/>
</dbReference>
<comment type="caution">
    <text evidence="2">The sequence shown here is derived from an EMBL/GenBank/DDBJ whole genome shotgun (WGS) entry which is preliminary data.</text>
</comment>
<dbReference type="GO" id="GO:0003677">
    <property type="term" value="F:DNA binding"/>
    <property type="evidence" value="ECO:0007669"/>
    <property type="project" value="InterPro"/>
</dbReference>
<dbReference type="Pfam" id="PF01797">
    <property type="entry name" value="Y1_Tnp"/>
    <property type="match status" value="1"/>
</dbReference>
<evidence type="ECO:0000313" key="3">
    <source>
        <dbReference type="Proteomes" id="UP000176269"/>
    </source>
</evidence>
<reference evidence="2 3" key="1">
    <citation type="journal article" date="2016" name="Nat. Commun.">
        <title>Thousands of microbial genomes shed light on interconnected biogeochemical processes in an aquifer system.</title>
        <authorList>
            <person name="Anantharaman K."/>
            <person name="Brown C.T."/>
            <person name="Hug L.A."/>
            <person name="Sharon I."/>
            <person name="Castelle C.J."/>
            <person name="Probst A.J."/>
            <person name="Thomas B.C."/>
            <person name="Singh A."/>
            <person name="Wilkins M.J."/>
            <person name="Karaoz U."/>
            <person name="Brodie E.L."/>
            <person name="Williams K.H."/>
            <person name="Hubbard S.S."/>
            <person name="Banfield J.F."/>
        </authorList>
    </citation>
    <scope>NUCLEOTIDE SEQUENCE [LARGE SCALE GENOMIC DNA]</scope>
</reference>
<proteinExistence type="predicted"/>
<dbReference type="Gene3D" id="3.30.70.1290">
    <property type="entry name" value="Transposase IS200-like"/>
    <property type="match status" value="1"/>
</dbReference>
<sequence>MPGKYVIKPYVENGIFHIFNRGGDKHQIFRSLQDYAVYFRYVDEYLLPKEVSIARINNSGLREEIKMLRINRISQLANFANEIQILAYCFMPNHIHFVLKQSTARAMSSFIKALHVRYVAYFNRKYKLVGPRFQSRFKAKYVATESYILDVSLYVHRNPAMIVPDIARYPWSSLKFYVSGGGPEWLNSDIVSAVYNKSSFSGQYKNYAEFVNVEP</sequence>
<name>A0A1F7JVU7_9BACT</name>
<dbReference type="InterPro" id="IPR036515">
    <property type="entry name" value="Transposase_17_sf"/>
</dbReference>
<evidence type="ECO:0000259" key="1">
    <source>
        <dbReference type="SMART" id="SM01321"/>
    </source>
</evidence>
<dbReference type="EMBL" id="MGBC01000037">
    <property type="protein sequence ID" value="OGK59726.1"/>
    <property type="molecule type" value="Genomic_DNA"/>
</dbReference>
<protein>
    <recommendedName>
        <fullName evidence="1">Transposase IS200-like domain-containing protein</fullName>
    </recommendedName>
</protein>
<dbReference type="Proteomes" id="UP000176269">
    <property type="component" value="Unassembled WGS sequence"/>
</dbReference>
<dbReference type="GO" id="GO:0006313">
    <property type="term" value="P:DNA transposition"/>
    <property type="evidence" value="ECO:0007669"/>
    <property type="project" value="InterPro"/>
</dbReference>
<dbReference type="InterPro" id="IPR002686">
    <property type="entry name" value="Transposase_17"/>
</dbReference>
<accession>A0A1F7JVU7</accession>
<gene>
    <name evidence="2" type="ORF">A3I56_00625</name>
</gene>
<feature type="domain" description="Transposase IS200-like" evidence="1">
    <location>
        <begin position="11"/>
        <end position="158"/>
    </location>
</feature>
<dbReference type="GO" id="GO:0004803">
    <property type="term" value="F:transposase activity"/>
    <property type="evidence" value="ECO:0007669"/>
    <property type="project" value="InterPro"/>
</dbReference>
<dbReference type="PANTHER" id="PTHR34322">
    <property type="entry name" value="TRANSPOSASE, Y1_TNP DOMAIN-CONTAINING"/>
    <property type="match status" value="1"/>
</dbReference>
<dbReference type="PANTHER" id="PTHR34322:SF2">
    <property type="entry name" value="TRANSPOSASE IS200-LIKE DOMAIN-CONTAINING PROTEIN"/>
    <property type="match status" value="1"/>
</dbReference>